<feature type="coiled-coil region" evidence="1">
    <location>
        <begin position="15"/>
        <end position="42"/>
    </location>
</feature>
<sequence length="75" mass="8565">MKEINEETQNQIDFIEGLVKDIKVLEASYKRLSKKKEKAEVLEAIQWAIDMKKSVIATINNNVNNAETTRNVTAD</sequence>
<proteinExistence type="predicted"/>
<organism evidence="2">
    <name type="scientific">Listeria phage LP-032</name>
    <dbReference type="NCBI Taxonomy" id="1173746"/>
    <lineage>
        <taxon>Viruses</taxon>
        <taxon>Duplodnaviria</taxon>
        <taxon>Heunggongvirae</taxon>
        <taxon>Uroviricota</taxon>
        <taxon>Caudoviricetes</taxon>
        <taxon>Homburgvirus</taxon>
        <taxon>Homburgvirus LP26</taxon>
    </lineage>
</organism>
<reference evidence="2" key="1">
    <citation type="journal article" date="2014" name="Appl. Environ. Microbiol.">
        <title>Comparative genomic and morphological analysis of Listeria phages isolated from farm environments.</title>
        <authorList>
            <person name="Denes T."/>
            <person name="Vongkamjan K."/>
            <person name="Ackermann H.W."/>
            <person name="Moreno Switt A.I."/>
            <person name="Wiedmann M."/>
            <person name="den Bakker H.C."/>
        </authorList>
    </citation>
    <scope>NUCLEOTIDE SEQUENCE</scope>
</reference>
<name>A0A059T5G8_9CAUD</name>
<evidence type="ECO:0000313" key="2">
    <source>
        <dbReference type="EMBL" id="AHL18863.1"/>
    </source>
</evidence>
<accession>A0A059T5G8</accession>
<gene>
    <name evidence="2" type="ORF">LP032_014</name>
</gene>
<keyword evidence="1" id="KW-0175">Coiled coil</keyword>
<dbReference type="EMBL" id="KJ094024">
    <property type="protein sequence ID" value="AHL18863.1"/>
    <property type="molecule type" value="Genomic_DNA"/>
</dbReference>
<protein>
    <submittedName>
        <fullName evidence="2">Uncharacterized protein</fullName>
    </submittedName>
</protein>
<evidence type="ECO:0000256" key="1">
    <source>
        <dbReference type="SAM" id="Coils"/>
    </source>
</evidence>